<reference evidence="6" key="1">
    <citation type="submission" date="2018-05" db="EMBL/GenBank/DDBJ databases">
        <authorList>
            <person name="Lanie J.A."/>
            <person name="Ng W.-L."/>
            <person name="Kazmierczak K.M."/>
            <person name="Andrzejewski T.M."/>
            <person name="Davidsen T.M."/>
            <person name="Wayne K.J."/>
            <person name="Tettelin H."/>
            <person name="Glass J.I."/>
            <person name="Rusch D."/>
            <person name="Podicherti R."/>
            <person name="Tsui H.-C.T."/>
            <person name="Winkler M.E."/>
        </authorList>
    </citation>
    <scope>NUCLEOTIDE SEQUENCE</scope>
</reference>
<evidence type="ECO:0000256" key="4">
    <source>
        <dbReference type="SAM" id="MobiDB-lite"/>
    </source>
</evidence>
<evidence type="ECO:0000256" key="2">
    <source>
        <dbReference type="ARBA" id="ARBA00023082"/>
    </source>
</evidence>
<evidence type="ECO:0000259" key="5">
    <source>
        <dbReference type="Pfam" id="PF04542"/>
    </source>
</evidence>
<dbReference type="GO" id="GO:0006352">
    <property type="term" value="P:DNA-templated transcription initiation"/>
    <property type="evidence" value="ECO:0007669"/>
    <property type="project" value="InterPro"/>
</dbReference>
<sequence>MEQTHSQLSDRAVLRRAAEDQAELGILVRRYRNQLYNFVYRFVNDRETAEDIVQETFVRCMRHKHQYPNIEQVSTWLYTIAGNLAKTELRRRKRWHWVAIGPSPDDEERTSFYEPIDKGLMPGEST</sequence>
<evidence type="ECO:0000256" key="3">
    <source>
        <dbReference type="ARBA" id="ARBA00023163"/>
    </source>
</evidence>
<gene>
    <name evidence="6" type="ORF">METZ01_LOCUS219888</name>
</gene>
<name>A0A382FXB0_9ZZZZ</name>
<dbReference type="Gene3D" id="1.10.1740.10">
    <property type="match status" value="1"/>
</dbReference>
<dbReference type="InterPro" id="IPR007627">
    <property type="entry name" value="RNA_pol_sigma70_r2"/>
</dbReference>
<dbReference type="InterPro" id="IPR039425">
    <property type="entry name" value="RNA_pol_sigma-70-like"/>
</dbReference>
<dbReference type="Pfam" id="PF04542">
    <property type="entry name" value="Sigma70_r2"/>
    <property type="match status" value="1"/>
</dbReference>
<keyword evidence="2" id="KW-0731">Sigma factor</keyword>
<dbReference type="PANTHER" id="PTHR43133:SF51">
    <property type="entry name" value="RNA POLYMERASE SIGMA FACTOR"/>
    <property type="match status" value="1"/>
</dbReference>
<dbReference type="PANTHER" id="PTHR43133">
    <property type="entry name" value="RNA POLYMERASE ECF-TYPE SIGMA FACTO"/>
    <property type="match status" value="1"/>
</dbReference>
<dbReference type="NCBIfam" id="TIGR02937">
    <property type="entry name" value="sigma70-ECF"/>
    <property type="match status" value="1"/>
</dbReference>
<feature type="domain" description="RNA polymerase sigma-70 region 2" evidence="5">
    <location>
        <begin position="27"/>
        <end position="94"/>
    </location>
</feature>
<evidence type="ECO:0000256" key="1">
    <source>
        <dbReference type="ARBA" id="ARBA00023015"/>
    </source>
</evidence>
<protein>
    <recommendedName>
        <fullName evidence="5">RNA polymerase sigma-70 region 2 domain-containing protein</fullName>
    </recommendedName>
</protein>
<dbReference type="SUPFAM" id="SSF88946">
    <property type="entry name" value="Sigma2 domain of RNA polymerase sigma factors"/>
    <property type="match status" value="1"/>
</dbReference>
<dbReference type="GO" id="GO:0016987">
    <property type="term" value="F:sigma factor activity"/>
    <property type="evidence" value="ECO:0007669"/>
    <property type="project" value="UniProtKB-KW"/>
</dbReference>
<feature type="non-terminal residue" evidence="6">
    <location>
        <position position="126"/>
    </location>
</feature>
<proteinExistence type="predicted"/>
<organism evidence="6">
    <name type="scientific">marine metagenome</name>
    <dbReference type="NCBI Taxonomy" id="408172"/>
    <lineage>
        <taxon>unclassified sequences</taxon>
        <taxon>metagenomes</taxon>
        <taxon>ecological metagenomes</taxon>
    </lineage>
</organism>
<evidence type="ECO:0000313" key="6">
    <source>
        <dbReference type="EMBL" id="SVB67034.1"/>
    </source>
</evidence>
<feature type="region of interest" description="Disordered" evidence="4">
    <location>
        <begin position="104"/>
        <end position="126"/>
    </location>
</feature>
<dbReference type="EMBL" id="UINC01052103">
    <property type="protein sequence ID" value="SVB67034.1"/>
    <property type="molecule type" value="Genomic_DNA"/>
</dbReference>
<keyword evidence="3" id="KW-0804">Transcription</keyword>
<dbReference type="InterPro" id="IPR013325">
    <property type="entry name" value="RNA_pol_sigma_r2"/>
</dbReference>
<dbReference type="AlphaFoldDB" id="A0A382FXB0"/>
<accession>A0A382FXB0</accession>
<dbReference type="InterPro" id="IPR014284">
    <property type="entry name" value="RNA_pol_sigma-70_dom"/>
</dbReference>
<keyword evidence="1" id="KW-0805">Transcription regulation</keyword>